<organism evidence="7 8">
    <name type="scientific">Anaeromyxobacter diazotrophicus</name>
    <dbReference type="NCBI Taxonomy" id="2590199"/>
    <lineage>
        <taxon>Bacteria</taxon>
        <taxon>Pseudomonadati</taxon>
        <taxon>Myxococcota</taxon>
        <taxon>Myxococcia</taxon>
        <taxon>Myxococcales</taxon>
        <taxon>Cystobacterineae</taxon>
        <taxon>Anaeromyxobacteraceae</taxon>
        <taxon>Anaeromyxobacter</taxon>
    </lineage>
</organism>
<evidence type="ECO:0000259" key="6">
    <source>
        <dbReference type="Pfam" id="PF04052"/>
    </source>
</evidence>
<evidence type="ECO:0000313" key="8">
    <source>
        <dbReference type="Proteomes" id="UP000503640"/>
    </source>
</evidence>
<sequence length="433" mass="46781">MTLRPLLLLAAALPTLAAAQPRPYIEVGSANFRPLPIAVAAFRAEPGAEAAAAELTEVLRGDLRLSGLFDVLDPKGFLADPGEGLTAPTIRFARWADVGADGLAKAVVRRAGGELSVDFHLFEVRAGREVLAQAPRGAVEAGRSLAHQLADAVVQYYTREPGVFRTRILAMRHAGAGGRELVAFDVDGQRPEVLYRDPGLILLPSWRPDGKAVLFTSYRGGRPELWTLDLATRRTQRLVALGDLTTGGVYSPDGRHVAFTASVNGNSDVWVVNADGSDPRRLTSDPAIDGSPTWSPDGKRLCFVSNRAGNPHLYLMNADGSGQRRLTFQGTYNQTPHWSPRGDFIAFTGRDERKVFDVFLVAPETGHIQRVTQDQGRTNEEPTWAPNGRLLAFTSDRQGRPQLVVSNVSGDRQTLVTAPGAALGTPAWGPFPQ</sequence>
<protein>
    <submittedName>
        <fullName evidence="7">Protein TolB</fullName>
    </submittedName>
</protein>
<dbReference type="InterPro" id="IPR007195">
    <property type="entry name" value="TolB_N"/>
</dbReference>
<evidence type="ECO:0000256" key="4">
    <source>
        <dbReference type="ARBA" id="ARBA00022764"/>
    </source>
</evidence>
<dbReference type="Pfam" id="PF07676">
    <property type="entry name" value="PD40"/>
    <property type="match status" value="2"/>
</dbReference>
<dbReference type="HAMAP" id="MF_00671">
    <property type="entry name" value="TolB"/>
    <property type="match status" value="1"/>
</dbReference>
<dbReference type="SUPFAM" id="SSF52964">
    <property type="entry name" value="TolB, N-terminal domain"/>
    <property type="match status" value="1"/>
</dbReference>
<dbReference type="RefSeq" id="WP_176062408.1">
    <property type="nucleotide sequence ID" value="NZ_BJTG01000001.1"/>
</dbReference>
<gene>
    <name evidence="7" type="primary">tolB</name>
    <name evidence="7" type="ORF">AMYX_03630</name>
</gene>
<evidence type="ECO:0000256" key="5">
    <source>
        <dbReference type="SAM" id="SignalP"/>
    </source>
</evidence>
<dbReference type="PANTHER" id="PTHR36842:SF1">
    <property type="entry name" value="PROTEIN TOLB"/>
    <property type="match status" value="1"/>
</dbReference>
<dbReference type="GO" id="GO:0042597">
    <property type="term" value="C:periplasmic space"/>
    <property type="evidence" value="ECO:0007669"/>
    <property type="project" value="UniProtKB-SubCell"/>
</dbReference>
<feature type="domain" description="TolB N-terminal" evidence="6">
    <location>
        <begin position="24"/>
        <end position="129"/>
    </location>
</feature>
<dbReference type="Pfam" id="PF04052">
    <property type="entry name" value="TolB_N"/>
    <property type="match status" value="1"/>
</dbReference>
<dbReference type="InterPro" id="IPR011042">
    <property type="entry name" value="6-blade_b-propeller_TolB-like"/>
</dbReference>
<dbReference type="AlphaFoldDB" id="A0A7I9VGV0"/>
<reference evidence="8" key="1">
    <citation type="journal article" date="2020" name="Appl. Environ. Microbiol.">
        <title>Diazotrophic Anaeromyxobacter Isolates from Soils.</title>
        <authorList>
            <person name="Masuda Y."/>
            <person name="Yamanaka H."/>
            <person name="Xu Z.X."/>
            <person name="Shiratori Y."/>
            <person name="Aono T."/>
            <person name="Amachi S."/>
            <person name="Senoo K."/>
            <person name="Itoh H."/>
        </authorList>
    </citation>
    <scope>NUCLEOTIDE SEQUENCE [LARGE SCALE GENOMIC DNA]</scope>
    <source>
        <strain evidence="8">R267</strain>
    </source>
</reference>
<comment type="caution">
    <text evidence="7">The sequence shown here is derived from an EMBL/GenBank/DDBJ whole genome shotgun (WGS) entry which is preliminary data.</text>
</comment>
<dbReference type="EMBL" id="BJTG01000001">
    <property type="protein sequence ID" value="GEJ55622.1"/>
    <property type="molecule type" value="Genomic_DNA"/>
</dbReference>
<keyword evidence="3 5" id="KW-0732">Signal</keyword>
<dbReference type="InterPro" id="IPR014167">
    <property type="entry name" value="Tol-Pal_TolB"/>
</dbReference>
<feature type="signal peptide" evidence="5">
    <location>
        <begin position="1"/>
        <end position="17"/>
    </location>
</feature>
<feature type="chain" id="PRO_5039953479" evidence="5">
    <location>
        <begin position="18"/>
        <end position="433"/>
    </location>
</feature>
<accession>A0A7I9VGV0</accession>
<comment type="similarity">
    <text evidence="2">Belongs to the TolB family.</text>
</comment>
<dbReference type="PANTHER" id="PTHR36842">
    <property type="entry name" value="PROTEIN TOLB HOMOLOG"/>
    <property type="match status" value="1"/>
</dbReference>
<dbReference type="GO" id="GO:0017038">
    <property type="term" value="P:protein import"/>
    <property type="evidence" value="ECO:0007669"/>
    <property type="project" value="InterPro"/>
</dbReference>
<evidence type="ECO:0000256" key="3">
    <source>
        <dbReference type="ARBA" id="ARBA00022729"/>
    </source>
</evidence>
<proteinExistence type="inferred from homology"/>
<dbReference type="Gene3D" id="2.120.10.30">
    <property type="entry name" value="TolB, C-terminal domain"/>
    <property type="match status" value="2"/>
</dbReference>
<name>A0A7I9VGV0_9BACT</name>
<keyword evidence="8" id="KW-1185">Reference proteome</keyword>
<keyword evidence="4" id="KW-0574">Periplasm</keyword>
<dbReference type="InterPro" id="IPR011659">
    <property type="entry name" value="WD40"/>
</dbReference>
<evidence type="ECO:0000256" key="1">
    <source>
        <dbReference type="ARBA" id="ARBA00004418"/>
    </source>
</evidence>
<comment type="subcellular location">
    <subcellularLocation>
        <location evidence="1">Periplasm</location>
    </subcellularLocation>
</comment>
<dbReference type="Proteomes" id="UP000503640">
    <property type="component" value="Unassembled WGS sequence"/>
</dbReference>
<dbReference type="SUPFAM" id="SSF69304">
    <property type="entry name" value="Tricorn protease N-terminal domain"/>
    <property type="match status" value="1"/>
</dbReference>
<evidence type="ECO:0000313" key="7">
    <source>
        <dbReference type="EMBL" id="GEJ55622.1"/>
    </source>
</evidence>
<dbReference type="Pfam" id="PF26549">
    <property type="entry name" value="Tricorn_N"/>
    <property type="match status" value="1"/>
</dbReference>
<dbReference type="Gene3D" id="3.40.50.10070">
    <property type="entry name" value="TolB, N-terminal domain"/>
    <property type="match status" value="1"/>
</dbReference>
<evidence type="ECO:0000256" key="2">
    <source>
        <dbReference type="ARBA" id="ARBA00009820"/>
    </source>
</evidence>